<dbReference type="GeneID" id="14865333"/>
<dbReference type="GO" id="GO:0005524">
    <property type="term" value="F:ATP binding"/>
    <property type="evidence" value="ECO:0007669"/>
    <property type="project" value="InterPro"/>
</dbReference>
<dbReference type="KEGG" id="dfa:DFA_11796"/>
<dbReference type="SUPFAM" id="SSF50978">
    <property type="entry name" value="WD40 repeat-like"/>
    <property type="match status" value="1"/>
</dbReference>
<evidence type="ECO:0000256" key="2">
    <source>
        <dbReference type="PROSITE-ProRule" id="PRU00221"/>
    </source>
</evidence>
<dbReference type="CDD" id="cd06071">
    <property type="entry name" value="Beach"/>
    <property type="match status" value="1"/>
</dbReference>
<feature type="region of interest" description="Disordered" evidence="3">
    <location>
        <begin position="660"/>
        <end position="869"/>
    </location>
</feature>
<dbReference type="PANTHER" id="PTHR46866:SF1">
    <property type="entry name" value="GH12955P"/>
    <property type="match status" value="1"/>
</dbReference>
<dbReference type="Proteomes" id="UP000007797">
    <property type="component" value="Unassembled WGS sequence"/>
</dbReference>
<dbReference type="OrthoDB" id="26681at2759"/>
<dbReference type="InterPro" id="IPR016024">
    <property type="entry name" value="ARM-type_fold"/>
</dbReference>
<dbReference type="Pfam" id="PF02138">
    <property type="entry name" value="Beach"/>
    <property type="match status" value="1"/>
</dbReference>
<name>F4QE86_CACFS</name>
<proteinExistence type="predicted"/>
<dbReference type="InterPro" id="IPR036372">
    <property type="entry name" value="BEACH_dom_sf"/>
</dbReference>
<dbReference type="EMBL" id="GL883029">
    <property type="protein sequence ID" value="EGG14033.1"/>
    <property type="molecule type" value="Genomic_DNA"/>
</dbReference>
<evidence type="ECO:0000256" key="3">
    <source>
        <dbReference type="SAM" id="MobiDB-lite"/>
    </source>
</evidence>
<gene>
    <name evidence="5" type="primary">lvsG</name>
    <name evidence="5" type="ORF">DFA_11796</name>
</gene>
<feature type="compositionally biased region" description="Polar residues" evidence="3">
    <location>
        <begin position="764"/>
        <end position="779"/>
    </location>
</feature>
<dbReference type="RefSeq" id="XP_004350741.1">
    <property type="nucleotide sequence ID" value="XM_004350690.1"/>
</dbReference>
<dbReference type="PANTHER" id="PTHR46866">
    <property type="entry name" value="GH12955P"/>
    <property type="match status" value="1"/>
</dbReference>
<dbReference type="Gene3D" id="1.10.1540.10">
    <property type="entry name" value="BEACH domain"/>
    <property type="match status" value="1"/>
</dbReference>
<feature type="compositionally biased region" description="Polar residues" evidence="3">
    <location>
        <begin position="850"/>
        <end position="863"/>
    </location>
</feature>
<dbReference type="SUPFAM" id="SSF81837">
    <property type="entry name" value="BEACH domain"/>
    <property type="match status" value="1"/>
</dbReference>
<dbReference type="SMART" id="SM00320">
    <property type="entry name" value="WD40"/>
    <property type="match status" value="4"/>
</dbReference>
<evidence type="ECO:0000313" key="6">
    <source>
        <dbReference type="Proteomes" id="UP000007797"/>
    </source>
</evidence>
<feature type="region of interest" description="Disordered" evidence="3">
    <location>
        <begin position="632"/>
        <end position="651"/>
    </location>
</feature>
<feature type="compositionally biased region" description="Polar residues" evidence="3">
    <location>
        <begin position="816"/>
        <end position="826"/>
    </location>
</feature>
<dbReference type="GO" id="GO:0004672">
    <property type="term" value="F:protein kinase activity"/>
    <property type="evidence" value="ECO:0007669"/>
    <property type="project" value="InterPro"/>
</dbReference>
<dbReference type="InterPro" id="IPR036322">
    <property type="entry name" value="WD40_repeat_dom_sf"/>
</dbReference>
<dbReference type="InterPro" id="IPR001680">
    <property type="entry name" value="WD40_rpt"/>
</dbReference>
<feature type="compositionally biased region" description="Basic and acidic residues" evidence="3">
    <location>
        <begin position="90"/>
        <end position="100"/>
    </location>
</feature>
<dbReference type="PROSITE" id="PS50294">
    <property type="entry name" value="WD_REPEATS_REGION"/>
    <property type="match status" value="1"/>
</dbReference>
<accession>F4QE86</accession>
<keyword evidence="1 2" id="KW-0853">WD repeat</keyword>
<sequence>MGQSISKEVLKEEIEKLNICFLSQHQLDLHINNIATACSQKGSVEQYYKLLSKKKDNHYIDQLVQLLEKSVLLSKQQQPQQQQPLTLKSEQVEKNIKKEESDDDDDIDTKKKKNTLNQKYEINTKESAAFEGDEILVQLLQKDCSNQSFDPIIFERVFVQQSVNQQYKPQPNEYLTSWEYFDELNSTPIFYHINPLYNMINADNYRVQEKKLKGYHHDEKISREFINLILQSFSTYISPLPNSIHFHDSSIPPSIDYSAPNLLKLHPNILPILEVIESEENFFLLYKKYSYTLDGLLRYSSQFLQKNSKISAFILYQLVQLIGHLHEKEMVHGNLTPSSVYLNDKMWLGLHGFSFPNQSIPYSPSDQNAFDGAVTRWINGEISNYNYLMLLNHLAHRRIGDHMNHPVLPWVIDFTKHPQQSFSCWRDLTKTKYRLNKGDEQLDFQYNNMNMDGRPHHISDILSELTYYSYMARRTPIPLLRRFVRANYEPQEYPSTMERLYRWTPDECIPEFFTDPTIFDSIHADMPDLAIPDWALSREEFIKIHMAALESDQVGKNLHSWIDLTFGYLLSGDEAIRAKNVALVDTTVPRTSGIVQLFTVPHPQKLPKHHNLEQSFTEPILKFKDPISSITTSSSSVGNSSTKQETDQLSSSGNIINLSGVVSTNTSGNTSGGGQNSTSTTLSPPQNSSSNNNTINNNSSFTSIGGGNSSFSATSGSIGGGTQRGGNVVSTNTKLPTKREDSNKSFSKYLPNIFQNNQNNNQNLSSSDPLYNSNIINDYQQQPPPPTSKSSNSVQHGRDERRYSSIISTLTSFTTAKTPTKSSSEDVLSPPTSPMNSSEINQQQQQQQQNTSSLPQRSMTPPTVGNEPVHIIEPLPADIEFNLYDYENKYHQQQQEKLGLQSSFNNWESVLRDQSQLNHNNSNDIFVEQLCKCENTQTFIHSFQNLSPIYKPMEFNKTNIKLPEILNYLTKRETKMLEILKSADMFAIGCIIAELHQGYPLFTPLTIENHFNQYYQQQSQQMGQQQKTRNRHQQSVSFNLPTPIRELVDRLVIPDPNERISPKEILSSPMFPSYFKQMYHFLCHYHSFNTPEEKLTFTLANIGIVTSLPNEAMDIILPFILELFNHPNTKVSALVDLLDPLSQRLGPLLSQTYLLPSLIHLHQLHDDHLVQSHLIQIPLIDMIISRFGRDIYIHHILPFLLESIRTNPRENPNHEILVTALIKLTKVLGVPLTIRHIMYPLLVALTKPHLQHISEPLIAIASSLGESIIIKFYFPAIFTLIQKHSSKATRSESIPCTLLSLLQELILLVKPGLVLRSLLKESTQLASLLLNPPNPSLLIPLSQTILRISRRIGILKYLQQFFSNYSDLYKFSDDGSEDNDSNKQLKAIYSPEMTYYLYYKLSRIIGMEIMRSEISDNALVEHIMMKYIHRNNLKPDPPPTTSIPPYVSDEGLFEDIEPTLDEKISSTYTLDDYQEFDDLITEQTITLDGNVVAQFKEHTAAIRSLAVFPSESIFATGSKDNLVKIWSLDSSRSLCTYNQHIHTTHSVYFVSNLVASCDSTSIHIWDAESKIRVNLFVDPAGNFSCFEPITNKFLVAPSSENTLSFLDLNVGLETHSWVLPYTSIRCITTSNDHFIPSDSHSLLSNPPMVYPSWIAAGSQSGVITILDTRTGAILDSWKTGDGPVIKLIGQGERYLISCSEKSVIQWDLSTSPPSITKLWKGFKDSVNSVTLWKNDIVAAAGHKLNSMSLTDDLTMSMGGYSVVNTFKSEGIKLNTPKQSTISNISFLPLHHLLLAGSDDGTIKLLL</sequence>
<dbReference type="Pfam" id="PF00400">
    <property type="entry name" value="WD40"/>
    <property type="match status" value="2"/>
</dbReference>
<organism evidence="5 6">
    <name type="scientific">Cavenderia fasciculata</name>
    <name type="common">Slime mold</name>
    <name type="synonym">Dictyostelium fasciculatum</name>
    <dbReference type="NCBI Taxonomy" id="261658"/>
    <lineage>
        <taxon>Eukaryota</taxon>
        <taxon>Amoebozoa</taxon>
        <taxon>Evosea</taxon>
        <taxon>Eumycetozoa</taxon>
        <taxon>Dictyostelia</taxon>
        <taxon>Acytosteliales</taxon>
        <taxon>Cavenderiaceae</taxon>
        <taxon>Cavenderia</taxon>
    </lineage>
</organism>
<dbReference type="SUPFAM" id="SSF48371">
    <property type="entry name" value="ARM repeat"/>
    <property type="match status" value="1"/>
</dbReference>
<dbReference type="OMA" id="NKMESCA"/>
<feature type="domain" description="BEACH" evidence="4">
    <location>
        <begin position="362"/>
        <end position="628"/>
    </location>
</feature>
<keyword evidence="6" id="KW-1185">Reference proteome</keyword>
<protein>
    <submittedName>
        <fullName evidence="5">WD40 repeat-containing protein</fullName>
    </submittedName>
</protein>
<dbReference type="PROSITE" id="PS50082">
    <property type="entry name" value="WD_REPEATS_2"/>
    <property type="match status" value="1"/>
</dbReference>
<reference evidence="6" key="1">
    <citation type="journal article" date="2011" name="Genome Res.">
        <title>Phylogeny-wide analysis of social amoeba genomes highlights ancient origins for complex intercellular communication.</title>
        <authorList>
            <person name="Heidel A.J."/>
            <person name="Lawal H.M."/>
            <person name="Felder M."/>
            <person name="Schilde C."/>
            <person name="Helps N.R."/>
            <person name="Tunggal B."/>
            <person name="Rivero F."/>
            <person name="John U."/>
            <person name="Schleicher M."/>
            <person name="Eichinger L."/>
            <person name="Platzer M."/>
            <person name="Noegel A.A."/>
            <person name="Schaap P."/>
            <person name="Gloeckner G."/>
        </authorList>
    </citation>
    <scope>NUCLEOTIDE SEQUENCE [LARGE SCALE GENOMIC DNA]</scope>
    <source>
        <strain evidence="6">SH3</strain>
    </source>
</reference>
<feature type="compositionally biased region" description="Low complexity" evidence="3">
    <location>
        <begin position="632"/>
        <end position="642"/>
    </location>
</feature>
<dbReference type="Gene3D" id="1.10.510.10">
    <property type="entry name" value="Transferase(Phosphotransferase) domain 1"/>
    <property type="match status" value="2"/>
</dbReference>
<evidence type="ECO:0000256" key="1">
    <source>
        <dbReference type="ARBA" id="ARBA00022574"/>
    </source>
</evidence>
<dbReference type="InterPro" id="IPR000409">
    <property type="entry name" value="BEACH_dom"/>
</dbReference>
<feature type="compositionally biased region" description="Low complexity" evidence="3">
    <location>
        <begin position="804"/>
        <end position="815"/>
    </location>
</feature>
<feature type="compositionally biased region" description="Low complexity" evidence="3">
    <location>
        <begin position="660"/>
        <end position="669"/>
    </location>
</feature>
<dbReference type="SUPFAM" id="SSF56112">
    <property type="entry name" value="Protein kinase-like (PK-like)"/>
    <property type="match status" value="2"/>
</dbReference>
<dbReference type="Gene3D" id="2.130.10.10">
    <property type="entry name" value="YVTN repeat-like/Quinoprotein amine dehydrogenase"/>
    <property type="match status" value="2"/>
</dbReference>
<feature type="region of interest" description="Disordered" evidence="3">
    <location>
        <begin position="78"/>
        <end position="110"/>
    </location>
</feature>
<feature type="compositionally biased region" description="Low complexity" evidence="3">
    <location>
        <begin position="676"/>
        <end position="716"/>
    </location>
</feature>
<dbReference type="InterPro" id="IPR000719">
    <property type="entry name" value="Prot_kinase_dom"/>
</dbReference>
<dbReference type="SMART" id="SM01026">
    <property type="entry name" value="Beach"/>
    <property type="match status" value="1"/>
</dbReference>
<evidence type="ECO:0000259" key="4">
    <source>
        <dbReference type="PROSITE" id="PS50197"/>
    </source>
</evidence>
<dbReference type="PROSITE" id="PS50197">
    <property type="entry name" value="BEACH"/>
    <property type="match status" value="1"/>
</dbReference>
<dbReference type="InterPro" id="IPR011009">
    <property type="entry name" value="Kinase-like_dom_sf"/>
</dbReference>
<dbReference type="InterPro" id="IPR015943">
    <property type="entry name" value="WD40/YVTN_repeat-like_dom_sf"/>
</dbReference>
<evidence type="ECO:0000313" key="5">
    <source>
        <dbReference type="EMBL" id="EGG14033.1"/>
    </source>
</evidence>
<feature type="repeat" description="WD" evidence="2">
    <location>
        <begin position="1495"/>
        <end position="1536"/>
    </location>
</feature>
<dbReference type="Pfam" id="PF00069">
    <property type="entry name" value="Pkinase"/>
    <property type="match status" value="1"/>
</dbReference>